<evidence type="ECO:0000313" key="9">
    <source>
        <dbReference type="Proteomes" id="UP000092124"/>
    </source>
</evidence>
<organism evidence="8 9">
    <name type="scientific">Neotoma lepida</name>
    <name type="common">Desert woodrat</name>
    <dbReference type="NCBI Taxonomy" id="56216"/>
    <lineage>
        <taxon>Eukaryota</taxon>
        <taxon>Metazoa</taxon>
        <taxon>Chordata</taxon>
        <taxon>Craniata</taxon>
        <taxon>Vertebrata</taxon>
        <taxon>Euteleostomi</taxon>
        <taxon>Mammalia</taxon>
        <taxon>Eutheria</taxon>
        <taxon>Euarchontoglires</taxon>
        <taxon>Glires</taxon>
        <taxon>Rodentia</taxon>
        <taxon>Myomorpha</taxon>
        <taxon>Muroidea</taxon>
        <taxon>Cricetidae</taxon>
        <taxon>Neotominae</taxon>
        <taxon>Neotoma</taxon>
    </lineage>
</organism>
<keyword evidence="9" id="KW-1185">Reference proteome</keyword>
<dbReference type="Proteomes" id="UP000092124">
    <property type="component" value="Unassembled WGS sequence"/>
</dbReference>
<reference evidence="8 9" key="1">
    <citation type="submission" date="2016-06" db="EMBL/GenBank/DDBJ databases">
        <title>The Draft Genome Sequence and Annotation of the Desert Woodrat Neotoma lepida.</title>
        <authorList>
            <person name="Campbell M."/>
            <person name="Oakeson K.F."/>
            <person name="Yandell M."/>
            <person name="Halpert J.R."/>
            <person name="Dearing D."/>
        </authorList>
    </citation>
    <scope>NUCLEOTIDE SEQUENCE [LARGE SCALE GENOMIC DNA]</scope>
    <source>
        <strain evidence="8">417</strain>
        <tissue evidence="8">Liver</tissue>
    </source>
</reference>
<comment type="caution">
    <text evidence="8">The sequence shown here is derived from an EMBL/GenBank/DDBJ whole genome shotgun (WGS) entry which is preliminary data.</text>
</comment>
<dbReference type="OrthoDB" id="10265785at2759"/>
<proteinExistence type="predicted"/>
<dbReference type="GO" id="GO:0003676">
    <property type="term" value="F:nucleic acid binding"/>
    <property type="evidence" value="ECO:0007669"/>
    <property type="project" value="InterPro"/>
</dbReference>
<feature type="domain" description="Helicase ATP-binding" evidence="6">
    <location>
        <begin position="1"/>
        <end position="144"/>
    </location>
</feature>
<evidence type="ECO:0000256" key="1">
    <source>
        <dbReference type="ARBA" id="ARBA00012552"/>
    </source>
</evidence>
<dbReference type="AlphaFoldDB" id="A0A1A6HL36"/>
<name>A0A1A6HL36_NEOLE</name>
<evidence type="ECO:0000256" key="2">
    <source>
        <dbReference type="ARBA" id="ARBA00022741"/>
    </source>
</evidence>
<evidence type="ECO:0000256" key="5">
    <source>
        <dbReference type="ARBA" id="ARBA00022840"/>
    </source>
</evidence>
<protein>
    <recommendedName>
        <fullName evidence="1">RNA helicase</fullName>
        <ecNumber evidence="1">3.6.4.13</ecNumber>
    </recommendedName>
</protein>
<dbReference type="PROSITE" id="PS51192">
    <property type="entry name" value="HELICASE_ATP_BIND_1"/>
    <property type="match status" value="1"/>
</dbReference>
<dbReference type="PANTHER" id="PTHR47958">
    <property type="entry name" value="ATP-DEPENDENT RNA HELICASE DBP3"/>
    <property type="match status" value="1"/>
</dbReference>
<evidence type="ECO:0000259" key="6">
    <source>
        <dbReference type="PROSITE" id="PS51192"/>
    </source>
</evidence>
<keyword evidence="3" id="KW-0378">Hydrolase</keyword>
<dbReference type="PROSITE" id="PS51194">
    <property type="entry name" value="HELICASE_CTER"/>
    <property type="match status" value="1"/>
</dbReference>
<dbReference type="InterPro" id="IPR014001">
    <property type="entry name" value="Helicase_ATP-bd"/>
</dbReference>
<dbReference type="STRING" id="56216.A0A1A6HL36"/>
<dbReference type="EC" id="3.6.4.13" evidence="1"/>
<dbReference type="InterPro" id="IPR001650">
    <property type="entry name" value="Helicase_C-like"/>
</dbReference>
<dbReference type="EMBL" id="LZPO01027436">
    <property type="protein sequence ID" value="OBS78397.1"/>
    <property type="molecule type" value="Genomic_DNA"/>
</dbReference>
<dbReference type="GO" id="GO:0003724">
    <property type="term" value="F:RNA helicase activity"/>
    <property type="evidence" value="ECO:0007669"/>
    <property type="project" value="UniProtKB-EC"/>
</dbReference>
<dbReference type="Pfam" id="PF00270">
    <property type="entry name" value="DEAD"/>
    <property type="match status" value="1"/>
</dbReference>
<evidence type="ECO:0000256" key="4">
    <source>
        <dbReference type="ARBA" id="ARBA00022806"/>
    </source>
</evidence>
<dbReference type="SMART" id="SM00487">
    <property type="entry name" value="DEXDc"/>
    <property type="match status" value="1"/>
</dbReference>
<feature type="domain" description="Helicase C-terminal" evidence="7">
    <location>
        <begin position="125"/>
        <end position="295"/>
    </location>
</feature>
<dbReference type="Pfam" id="PF00271">
    <property type="entry name" value="Helicase_C"/>
    <property type="match status" value="1"/>
</dbReference>
<keyword evidence="5" id="KW-0067">ATP-binding</keyword>
<dbReference type="InterPro" id="IPR027417">
    <property type="entry name" value="P-loop_NTPase"/>
</dbReference>
<dbReference type="CDD" id="cd18787">
    <property type="entry name" value="SF2_C_DEAD"/>
    <property type="match status" value="1"/>
</dbReference>
<keyword evidence="2" id="KW-0547">Nucleotide-binding</keyword>
<evidence type="ECO:0000259" key="7">
    <source>
        <dbReference type="PROSITE" id="PS51194"/>
    </source>
</evidence>
<dbReference type="InterPro" id="IPR011545">
    <property type="entry name" value="DEAD/DEAH_box_helicase_dom"/>
</dbReference>
<dbReference type="GO" id="GO:0005524">
    <property type="term" value="F:ATP binding"/>
    <property type="evidence" value="ECO:0007669"/>
    <property type="project" value="UniProtKB-KW"/>
</dbReference>
<keyword evidence="4" id="KW-0347">Helicase</keyword>
<dbReference type="GO" id="GO:0016787">
    <property type="term" value="F:hydrolase activity"/>
    <property type="evidence" value="ECO:0007669"/>
    <property type="project" value="UniProtKB-KW"/>
</dbReference>
<dbReference type="Gene3D" id="3.40.50.300">
    <property type="entry name" value="P-loop containing nucleotide triphosphate hydrolases"/>
    <property type="match status" value="3"/>
</dbReference>
<evidence type="ECO:0000313" key="8">
    <source>
        <dbReference type="EMBL" id="OBS78397.1"/>
    </source>
</evidence>
<dbReference type="SUPFAM" id="SSF52540">
    <property type="entry name" value="P-loop containing nucleoside triphosphate hydrolases"/>
    <property type="match status" value="1"/>
</dbReference>
<accession>A0A1A6HL36</accession>
<gene>
    <name evidence="8" type="ORF">A6R68_19208</name>
</gene>
<evidence type="ECO:0000256" key="3">
    <source>
        <dbReference type="ARBA" id="ARBA00022801"/>
    </source>
</evidence>
<sequence length="300" mass="34674">MLSRVNALELFPQCLCLAPTYELALQTGRVVERMGKFCVDVEVMYAIRGNRIPRGTEVTKQIIIGTPGTVLDWCFKRKLIDLTKIRVFVLDEADVMIDTQGFSDQSIRIQRALPSECQMLLFSATFEDSVWQFAERIIPDPNVIKLRKEELTLNNIRQYYVLCENRKDKYQALCNIYGGITIGQAIIFCQASLLPTRRNAKWLTVEMMQDGHQVSLLRIDVKQVTIVVNFDLPVNQSEEPDYETYLHRIGRTGRFGKKGLAFNMIEVDKLPLLMKIQNHFNSNIKQLDPEDMDEIEKIEY</sequence>